<feature type="region of interest" description="Disordered" evidence="1">
    <location>
        <begin position="331"/>
        <end position="351"/>
    </location>
</feature>
<reference evidence="3 4" key="1">
    <citation type="journal article" date="2021" name="BMC Genomics">
        <title>Datura genome reveals duplications of psychoactive alkaloid biosynthetic genes and high mutation rate following tissue culture.</title>
        <authorList>
            <person name="Rajewski A."/>
            <person name="Carter-House D."/>
            <person name="Stajich J."/>
            <person name="Litt A."/>
        </authorList>
    </citation>
    <scope>NUCLEOTIDE SEQUENCE [LARGE SCALE GENOMIC DNA]</scope>
    <source>
        <strain evidence="3">AR-01</strain>
    </source>
</reference>
<organism evidence="3 4">
    <name type="scientific">Datura stramonium</name>
    <name type="common">Jimsonweed</name>
    <name type="synonym">Common thornapple</name>
    <dbReference type="NCBI Taxonomy" id="4076"/>
    <lineage>
        <taxon>Eukaryota</taxon>
        <taxon>Viridiplantae</taxon>
        <taxon>Streptophyta</taxon>
        <taxon>Embryophyta</taxon>
        <taxon>Tracheophyta</taxon>
        <taxon>Spermatophyta</taxon>
        <taxon>Magnoliopsida</taxon>
        <taxon>eudicotyledons</taxon>
        <taxon>Gunneridae</taxon>
        <taxon>Pentapetalae</taxon>
        <taxon>asterids</taxon>
        <taxon>lamiids</taxon>
        <taxon>Solanales</taxon>
        <taxon>Solanaceae</taxon>
        <taxon>Solanoideae</taxon>
        <taxon>Datureae</taxon>
        <taxon>Datura</taxon>
    </lineage>
</organism>
<proteinExistence type="predicted"/>
<feature type="chain" id="PRO_5046073165" evidence="2">
    <location>
        <begin position="25"/>
        <end position="417"/>
    </location>
</feature>
<protein>
    <submittedName>
        <fullName evidence="3">Uncharacterized protein</fullName>
    </submittedName>
</protein>
<name>A0ABS8WM44_DATST</name>
<evidence type="ECO:0000256" key="2">
    <source>
        <dbReference type="SAM" id="SignalP"/>
    </source>
</evidence>
<keyword evidence="4" id="KW-1185">Reference proteome</keyword>
<evidence type="ECO:0000313" key="4">
    <source>
        <dbReference type="Proteomes" id="UP000823775"/>
    </source>
</evidence>
<comment type="caution">
    <text evidence="3">The sequence shown here is derived from an EMBL/GenBank/DDBJ whole genome shotgun (WGS) entry which is preliminary data.</text>
</comment>
<evidence type="ECO:0000256" key="1">
    <source>
        <dbReference type="SAM" id="MobiDB-lite"/>
    </source>
</evidence>
<feature type="signal peptide" evidence="2">
    <location>
        <begin position="1"/>
        <end position="24"/>
    </location>
</feature>
<accession>A0ABS8WM44</accession>
<feature type="region of interest" description="Disordered" evidence="1">
    <location>
        <begin position="363"/>
        <end position="417"/>
    </location>
</feature>
<keyword evidence="2" id="KW-0732">Signal</keyword>
<sequence>MILTKFKSIVYFLFLLLKQRKIEVKQEQSRKKESGCISVLVSKIFQIHTGCPNEDDCKTEKNNDSIPVGIPSNRKTLLLDIFRGENSHAHGFLFNSEFVSLDDQGRVIISSIAQLSLKETLVSKFTSTRLFEKFNLPEKDPLHGKVSVNGLEEKNNGVKGVSSTQIVTTEKVNLEASRICVSNSKQQKIFDICESNFGSPDHKVKPEGKSIGESLEVQIRGTPTGDDDPDKTFGDMELSPRLTNFINSGFVPESPTTDAVFKDKQIMVKDLFSTPKRSSKQNERTVGGSSACGKYNEMSTPIQNVDSNEPRSCKYTSLIVEDKQTPMAKLSGKSCSDDWQLRSTDKSGSIGKTRKFRRLLKHGDLPRRKPPDKLNTSTSRKETALCGSANHTGFKHGRAIGEKRKPNIATDFIEEEA</sequence>
<feature type="compositionally biased region" description="Basic and acidic residues" evidence="1">
    <location>
        <begin position="363"/>
        <end position="372"/>
    </location>
</feature>
<feature type="compositionally biased region" description="Basic and acidic residues" evidence="1">
    <location>
        <begin position="335"/>
        <end position="345"/>
    </location>
</feature>
<dbReference type="Proteomes" id="UP000823775">
    <property type="component" value="Unassembled WGS sequence"/>
</dbReference>
<dbReference type="EMBL" id="JACEIK010009053">
    <property type="protein sequence ID" value="MCE3051908.1"/>
    <property type="molecule type" value="Genomic_DNA"/>
</dbReference>
<feature type="compositionally biased region" description="Polar residues" evidence="1">
    <location>
        <begin position="297"/>
        <end position="307"/>
    </location>
</feature>
<feature type="region of interest" description="Disordered" evidence="1">
    <location>
        <begin position="275"/>
        <end position="308"/>
    </location>
</feature>
<evidence type="ECO:0000313" key="3">
    <source>
        <dbReference type="EMBL" id="MCE3051908.1"/>
    </source>
</evidence>
<gene>
    <name evidence="3" type="ORF">HAX54_051177</name>
</gene>
<feature type="non-terminal residue" evidence="3">
    <location>
        <position position="417"/>
    </location>
</feature>